<evidence type="ECO:0000256" key="3">
    <source>
        <dbReference type="ARBA" id="ARBA00012575"/>
    </source>
</evidence>
<dbReference type="EC" id="4.6.1.17" evidence="3"/>
<keyword evidence="4" id="KW-0501">Molybdenum cofactor biosynthesis</keyword>
<dbReference type="InterPro" id="IPR023045">
    <property type="entry name" value="MoaC"/>
</dbReference>
<evidence type="ECO:0000313" key="7">
    <source>
        <dbReference type="EMBL" id="SVA81415.1"/>
    </source>
</evidence>
<dbReference type="SUPFAM" id="SSF55040">
    <property type="entry name" value="Molybdenum cofactor biosynthesis protein C, MoaC"/>
    <property type="match status" value="1"/>
</dbReference>
<dbReference type="InterPro" id="IPR050105">
    <property type="entry name" value="MoCo_biosynth_MoaA/MoaC"/>
</dbReference>
<evidence type="ECO:0000256" key="2">
    <source>
        <dbReference type="ARBA" id="ARBA00005046"/>
    </source>
</evidence>
<evidence type="ECO:0000259" key="6">
    <source>
        <dbReference type="Pfam" id="PF01967"/>
    </source>
</evidence>
<gene>
    <name evidence="7" type="ORF">METZ01_LOCUS134269</name>
</gene>
<name>A0A381YWM6_9ZZZZ</name>
<dbReference type="UniPathway" id="UPA00344"/>
<organism evidence="7">
    <name type="scientific">marine metagenome</name>
    <dbReference type="NCBI Taxonomy" id="408172"/>
    <lineage>
        <taxon>unclassified sequences</taxon>
        <taxon>metagenomes</taxon>
        <taxon>ecological metagenomes</taxon>
    </lineage>
</organism>
<proteinExistence type="predicted"/>
<protein>
    <recommendedName>
        <fullName evidence="3">cyclic pyranopterin monophosphate synthase</fullName>
        <ecNumber evidence="3">4.6.1.17</ecNumber>
    </recommendedName>
</protein>
<dbReference type="NCBIfam" id="NF006870">
    <property type="entry name" value="PRK09364.1"/>
    <property type="match status" value="1"/>
</dbReference>
<dbReference type="InterPro" id="IPR036522">
    <property type="entry name" value="MoaC_sf"/>
</dbReference>
<comment type="pathway">
    <text evidence="2">Cofactor biosynthesis; molybdopterin biosynthesis.</text>
</comment>
<reference evidence="7" key="1">
    <citation type="submission" date="2018-05" db="EMBL/GenBank/DDBJ databases">
        <authorList>
            <person name="Lanie J.A."/>
            <person name="Ng W.-L."/>
            <person name="Kazmierczak K.M."/>
            <person name="Andrzejewski T.M."/>
            <person name="Davidsen T.M."/>
            <person name="Wayne K.J."/>
            <person name="Tettelin H."/>
            <person name="Glass J.I."/>
            <person name="Rusch D."/>
            <person name="Podicherti R."/>
            <person name="Tsui H.-C.T."/>
            <person name="Winkler M.E."/>
        </authorList>
    </citation>
    <scope>NUCLEOTIDE SEQUENCE</scope>
</reference>
<dbReference type="PANTHER" id="PTHR22960:SF0">
    <property type="entry name" value="MOLYBDENUM COFACTOR BIOSYNTHESIS PROTEIN 1"/>
    <property type="match status" value="1"/>
</dbReference>
<dbReference type="AlphaFoldDB" id="A0A381YWM6"/>
<dbReference type="NCBIfam" id="TIGR00581">
    <property type="entry name" value="moaC"/>
    <property type="match status" value="1"/>
</dbReference>
<evidence type="ECO:0000256" key="5">
    <source>
        <dbReference type="ARBA" id="ARBA00023239"/>
    </source>
</evidence>
<dbReference type="PANTHER" id="PTHR22960">
    <property type="entry name" value="MOLYBDOPTERIN COFACTOR SYNTHESIS PROTEIN A"/>
    <property type="match status" value="1"/>
</dbReference>
<evidence type="ECO:0000256" key="4">
    <source>
        <dbReference type="ARBA" id="ARBA00023150"/>
    </source>
</evidence>
<keyword evidence="5" id="KW-0456">Lyase</keyword>
<dbReference type="GO" id="GO:0006777">
    <property type="term" value="P:Mo-molybdopterin cofactor biosynthetic process"/>
    <property type="evidence" value="ECO:0007669"/>
    <property type="project" value="UniProtKB-KW"/>
</dbReference>
<dbReference type="GO" id="GO:0061798">
    <property type="term" value="F:GTP 3',8'-cyclase activity"/>
    <property type="evidence" value="ECO:0007669"/>
    <property type="project" value="TreeGrafter"/>
</dbReference>
<dbReference type="EMBL" id="UINC01019249">
    <property type="protein sequence ID" value="SVA81415.1"/>
    <property type="molecule type" value="Genomic_DNA"/>
</dbReference>
<accession>A0A381YWM6</accession>
<dbReference type="Pfam" id="PF01967">
    <property type="entry name" value="MoaC"/>
    <property type="match status" value="1"/>
</dbReference>
<dbReference type="Gene3D" id="3.30.70.640">
    <property type="entry name" value="Molybdopterin cofactor biosynthesis C (MoaC) domain"/>
    <property type="match status" value="1"/>
</dbReference>
<feature type="domain" description="Molybdopterin cofactor biosynthesis C (MoaC)" evidence="6">
    <location>
        <begin position="1"/>
        <end position="134"/>
    </location>
</feature>
<dbReference type="CDD" id="cd01420">
    <property type="entry name" value="MoaC_PE"/>
    <property type="match status" value="1"/>
</dbReference>
<evidence type="ECO:0000256" key="1">
    <source>
        <dbReference type="ARBA" id="ARBA00001637"/>
    </source>
</evidence>
<dbReference type="InterPro" id="IPR002820">
    <property type="entry name" value="Mopterin_CF_biosynth-C_dom"/>
</dbReference>
<sequence>MVDISKKRLTSRKSTASGFVKLKKETIKTIRSNKLPKGDILSIARIAGIMAAKKTSEIIPLCHPIALSSVTIDLNITDRGIEVITTVSNQGKTGVEMEALTATSICCLTIYDMTKSLDRSAEISSIKLISKSGGKSGNWKRK</sequence>
<comment type="catalytic activity">
    <reaction evidence="1">
        <text>(8S)-3',8-cyclo-7,8-dihydroguanosine 5'-triphosphate = cyclic pyranopterin phosphate + diphosphate</text>
        <dbReference type="Rhea" id="RHEA:49580"/>
        <dbReference type="ChEBI" id="CHEBI:33019"/>
        <dbReference type="ChEBI" id="CHEBI:59648"/>
        <dbReference type="ChEBI" id="CHEBI:131766"/>
        <dbReference type="EC" id="4.6.1.17"/>
    </reaction>
</comment>
<dbReference type="InterPro" id="IPR047594">
    <property type="entry name" value="MoaC_bact/euk"/>
</dbReference>
<dbReference type="GO" id="GO:0061799">
    <property type="term" value="F:cyclic pyranopterin monophosphate synthase activity"/>
    <property type="evidence" value="ECO:0007669"/>
    <property type="project" value="UniProtKB-EC"/>
</dbReference>